<proteinExistence type="predicted"/>
<evidence type="ECO:0000313" key="2">
    <source>
        <dbReference type="Proteomes" id="UP000318081"/>
    </source>
</evidence>
<name>A0ABX5XWD4_9BACT</name>
<sequence>MSETLQTAIRSVPDWRTMTPAELQAALTAVTHEKKPESERRWSIAGISRVFGAAVGEAVYQAILAAGLTGNAARFAALGLDATDPQWLAMADQLIVSPELAAIPESTKQQLKWIGHQETRLWSDPVTLDEIRTAKVELIASEDRYAAFASIVARANAAVGVAELALKAKASPAKILSDAGDAWNDV</sequence>
<evidence type="ECO:0000313" key="1">
    <source>
        <dbReference type="EMBL" id="QDV84976.1"/>
    </source>
</evidence>
<accession>A0ABX5XWD4</accession>
<keyword evidence="2" id="KW-1185">Reference proteome</keyword>
<dbReference type="Proteomes" id="UP000318081">
    <property type="component" value="Chromosome"/>
</dbReference>
<protein>
    <submittedName>
        <fullName evidence="1">Uncharacterized protein</fullName>
    </submittedName>
</protein>
<gene>
    <name evidence="1" type="ORF">TBK1r_39280</name>
</gene>
<reference evidence="1 2" key="1">
    <citation type="submission" date="2019-02" db="EMBL/GenBank/DDBJ databases">
        <title>Deep-cultivation of Planctomycetes and their phenomic and genomic characterization uncovers novel biology.</title>
        <authorList>
            <person name="Wiegand S."/>
            <person name="Jogler M."/>
            <person name="Boedeker C."/>
            <person name="Pinto D."/>
            <person name="Vollmers J."/>
            <person name="Rivas-Marin E."/>
            <person name="Kohn T."/>
            <person name="Peeters S.H."/>
            <person name="Heuer A."/>
            <person name="Rast P."/>
            <person name="Oberbeckmann S."/>
            <person name="Bunk B."/>
            <person name="Jeske O."/>
            <person name="Meyerdierks A."/>
            <person name="Storesund J.E."/>
            <person name="Kallscheuer N."/>
            <person name="Luecker S."/>
            <person name="Lage O.M."/>
            <person name="Pohl T."/>
            <person name="Merkel B.J."/>
            <person name="Hornburger P."/>
            <person name="Mueller R.-W."/>
            <person name="Bruemmer F."/>
            <person name="Labrenz M."/>
            <person name="Spormann A.M."/>
            <person name="Op den Camp H."/>
            <person name="Overmann J."/>
            <person name="Amann R."/>
            <person name="Jetten M.S.M."/>
            <person name="Mascher T."/>
            <person name="Medema M.H."/>
            <person name="Devos D.P."/>
            <person name="Kaster A.-K."/>
            <person name="Ovreas L."/>
            <person name="Rohde M."/>
            <person name="Galperin M.Y."/>
            <person name="Jogler C."/>
        </authorList>
    </citation>
    <scope>NUCLEOTIDE SEQUENCE [LARGE SCALE GENOMIC DNA]</scope>
    <source>
        <strain evidence="1 2">TBK1r</strain>
    </source>
</reference>
<dbReference type="EMBL" id="CP036432">
    <property type="protein sequence ID" value="QDV84976.1"/>
    <property type="molecule type" value="Genomic_DNA"/>
</dbReference>
<dbReference type="RefSeq" id="WP_145213975.1">
    <property type="nucleotide sequence ID" value="NZ_CP036432.1"/>
</dbReference>
<organism evidence="1 2">
    <name type="scientific">Stieleria magnilauensis</name>
    <dbReference type="NCBI Taxonomy" id="2527963"/>
    <lineage>
        <taxon>Bacteria</taxon>
        <taxon>Pseudomonadati</taxon>
        <taxon>Planctomycetota</taxon>
        <taxon>Planctomycetia</taxon>
        <taxon>Pirellulales</taxon>
        <taxon>Pirellulaceae</taxon>
        <taxon>Stieleria</taxon>
    </lineage>
</organism>